<evidence type="ECO:0000313" key="3">
    <source>
        <dbReference type="Proteomes" id="UP001519342"/>
    </source>
</evidence>
<feature type="signal peptide" evidence="1">
    <location>
        <begin position="1"/>
        <end position="27"/>
    </location>
</feature>
<comment type="caution">
    <text evidence="2">The sequence shown here is derived from an EMBL/GenBank/DDBJ whole genome shotgun (WGS) entry which is preliminary data.</text>
</comment>
<keyword evidence="3" id="KW-1185">Reference proteome</keyword>
<evidence type="ECO:0000313" key="2">
    <source>
        <dbReference type="EMBL" id="MBP1925387.1"/>
    </source>
</evidence>
<dbReference type="EMBL" id="JAGGKS010000003">
    <property type="protein sequence ID" value="MBP1925387.1"/>
    <property type="molecule type" value="Genomic_DNA"/>
</dbReference>
<evidence type="ECO:0008006" key="4">
    <source>
        <dbReference type="Google" id="ProtNLM"/>
    </source>
</evidence>
<sequence length="174" mass="19209">MKKNNIIKKFRLILLGCVLLLTFVACSPSESSNGDTGKDTTANENPLAAESLSSILDKLYVEAGIETAKLGQTEITTENLEYFLGTKDIEFTEAMASEPLMTSSAHSIVLLRVKEGSDIEKIKEDIKTNVDPRKWICVGVEPENVIVDNVGNMVILIMDENSTEFHKAFLELVK</sequence>
<dbReference type="Proteomes" id="UP001519342">
    <property type="component" value="Unassembled WGS sequence"/>
</dbReference>
<organism evidence="2 3">
    <name type="scientific">Sedimentibacter acidaminivorans</name>
    <dbReference type="NCBI Taxonomy" id="913099"/>
    <lineage>
        <taxon>Bacteria</taxon>
        <taxon>Bacillati</taxon>
        <taxon>Bacillota</taxon>
        <taxon>Tissierellia</taxon>
        <taxon>Sedimentibacter</taxon>
    </lineage>
</organism>
<gene>
    <name evidence="2" type="ORF">J2Z76_001246</name>
</gene>
<feature type="chain" id="PRO_5046231235" description="Lipoprotein" evidence="1">
    <location>
        <begin position="28"/>
        <end position="174"/>
    </location>
</feature>
<keyword evidence="1" id="KW-0732">Signal</keyword>
<reference evidence="2 3" key="1">
    <citation type="submission" date="2021-03" db="EMBL/GenBank/DDBJ databases">
        <title>Genomic Encyclopedia of Type Strains, Phase IV (KMG-IV): sequencing the most valuable type-strain genomes for metagenomic binning, comparative biology and taxonomic classification.</title>
        <authorList>
            <person name="Goeker M."/>
        </authorList>
    </citation>
    <scope>NUCLEOTIDE SEQUENCE [LARGE SCALE GENOMIC DNA]</scope>
    <source>
        <strain evidence="2 3">DSM 24004</strain>
    </source>
</reference>
<dbReference type="RefSeq" id="WP_209511131.1">
    <property type="nucleotide sequence ID" value="NZ_JAGGKS010000003.1"/>
</dbReference>
<proteinExistence type="predicted"/>
<accession>A0ABS4GCG5</accession>
<protein>
    <recommendedName>
        <fullName evidence="4">Lipoprotein</fullName>
    </recommendedName>
</protein>
<evidence type="ECO:0000256" key="1">
    <source>
        <dbReference type="SAM" id="SignalP"/>
    </source>
</evidence>
<dbReference type="PROSITE" id="PS51257">
    <property type="entry name" value="PROKAR_LIPOPROTEIN"/>
    <property type="match status" value="1"/>
</dbReference>
<name>A0ABS4GCG5_9FIRM</name>